<protein>
    <submittedName>
        <fullName evidence="1">Predicted protein</fullName>
    </submittedName>
</protein>
<name>D7L1A0_ARALL</name>
<proteinExistence type="predicted"/>
<dbReference type="Proteomes" id="UP000008694">
    <property type="component" value="Unassembled WGS sequence"/>
</dbReference>
<sequence length="52" mass="6026">LNDIVKIQEQQGLSGTLTYLQLYVHLELLEPSLKRLERFANLGKNRVNEESN</sequence>
<accession>D7L1A0</accession>
<dbReference type="AlphaFoldDB" id="D7L1A0"/>
<evidence type="ECO:0000313" key="2">
    <source>
        <dbReference type="Proteomes" id="UP000008694"/>
    </source>
</evidence>
<organism evidence="2">
    <name type="scientific">Arabidopsis lyrata subsp. lyrata</name>
    <name type="common">Lyre-leaved rock-cress</name>
    <dbReference type="NCBI Taxonomy" id="81972"/>
    <lineage>
        <taxon>Eukaryota</taxon>
        <taxon>Viridiplantae</taxon>
        <taxon>Streptophyta</taxon>
        <taxon>Embryophyta</taxon>
        <taxon>Tracheophyta</taxon>
        <taxon>Spermatophyta</taxon>
        <taxon>Magnoliopsida</taxon>
        <taxon>eudicotyledons</taxon>
        <taxon>Gunneridae</taxon>
        <taxon>Pentapetalae</taxon>
        <taxon>rosids</taxon>
        <taxon>malvids</taxon>
        <taxon>Brassicales</taxon>
        <taxon>Brassicaceae</taxon>
        <taxon>Camelineae</taxon>
        <taxon>Arabidopsis</taxon>
    </lineage>
</organism>
<gene>
    <name evidence="1" type="ORF">ARALYDRAFT_671134</name>
</gene>
<reference evidence="2" key="1">
    <citation type="journal article" date="2011" name="Nat. Genet.">
        <title>The Arabidopsis lyrata genome sequence and the basis of rapid genome size change.</title>
        <authorList>
            <person name="Hu T.T."/>
            <person name="Pattyn P."/>
            <person name="Bakker E.G."/>
            <person name="Cao J."/>
            <person name="Cheng J.-F."/>
            <person name="Clark R.M."/>
            <person name="Fahlgren N."/>
            <person name="Fawcett J.A."/>
            <person name="Grimwood J."/>
            <person name="Gundlach H."/>
            <person name="Haberer G."/>
            <person name="Hollister J.D."/>
            <person name="Ossowski S."/>
            <person name="Ottilar R.P."/>
            <person name="Salamov A.A."/>
            <person name="Schneeberger K."/>
            <person name="Spannagl M."/>
            <person name="Wang X."/>
            <person name="Yang L."/>
            <person name="Nasrallah M.E."/>
            <person name="Bergelson J."/>
            <person name="Carrington J.C."/>
            <person name="Gaut B.S."/>
            <person name="Schmutz J."/>
            <person name="Mayer K.F.X."/>
            <person name="Van de Peer Y."/>
            <person name="Grigoriev I.V."/>
            <person name="Nordborg M."/>
            <person name="Weigel D."/>
            <person name="Guo Y.-L."/>
        </authorList>
    </citation>
    <scope>NUCLEOTIDE SEQUENCE [LARGE SCALE GENOMIC DNA]</scope>
    <source>
        <strain evidence="2">cv. MN47</strain>
    </source>
</reference>
<feature type="non-terminal residue" evidence="1">
    <location>
        <position position="1"/>
    </location>
</feature>
<dbReference type="HOGENOM" id="CLU_3093563_0_0_1"/>
<dbReference type="EMBL" id="GL348715">
    <property type="protein sequence ID" value="EFH58568.1"/>
    <property type="molecule type" value="Genomic_DNA"/>
</dbReference>
<dbReference type="Gramene" id="Al_scaffold_0003_331">
    <property type="protein sequence ID" value="Al_scaffold_0003_331"/>
    <property type="gene ID" value="Al_scaffold_0003_331"/>
</dbReference>
<keyword evidence="2" id="KW-1185">Reference proteome</keyword>
<evidence type="ECO:0000313" key="1">
    <source>
        <dbReference type="EMBL" id="EFH58568.1"/>
    </source>
</evidence>